<dbReference type="Proteomes" id="UP000515180">
    <property type="component" value="Unplaced"/>
</dbReference>
<accession>A0A6P3V4X9</accession>
<feature type="region of interest" description="Disordered" evidence="1">
    <location>
        <begin position="100"/>
        <end position="130"/>
    </location>
</feature>
<organism evidence="2 3">
    <name type="scientific">Bombus impatiens</name>
    <name type="common">Bumblebee</name>
    <dbReference type="NCBI Taxonomy" id="132113"/>
    <lineage>
        <taxon>Eukaryota</taxon>
        <taxon>Metazoa</taxon>
        <taxon>Ecdysozoa</taxon>
        <taxon>Arthropoda</taxon>
        <taxon>Hexapoda</taxon>
        <taxon>Insecta</taxon>
        <taxon>Pterygota</taxon>
        <taxon>Neoptera</taxon>
        <taxon>Endopterygota</taxon>
        <taxon>Hymenoptera</taxon>
        <taxon>Apocrita</taxon>
        <taxon>Aculeata</taxon>
        <taxon>Apoidea</taxon>
        <taxon>Anthophila</taxon>
        <taxon>Apidae</taxon>
        <taxon>Bombus</taxon>
        <taxon>Pyrobombus</taxon>
    </lineage>
</organism>
<name>A0A6P3V4X9_BOMIM</name>
<evidence type="ECO:0000313" key="2">
    <source>
        <dbReference type="Proteomes" id="UP000515180"/>
    </source>
</evidence>
<sequence>MADETVQVGSQMKYLGLVIESQWTFEPHFDCLIPKVSVAANALSGLLPYIGGGEDAVRRFYESVILSRAMYGTPVWADDLLASCRSILLLRRLHERSHLNRDQNLSREETNYPANESSSDVEDQENEIDA</sequence>
<dbReference type="RefSeq" id="XP_012248262.1">
    <property type="nucleotide sequence ID" value="XM_012392839.1"/>
</dbReference>
<gene>
    <name evidence="3" type="primary">LOC105681701</name>
</gene>
<feature type="compositionally biased region" description="Acidic residues" evidence="1">
    <location>
        <begin position="119"/>
        <end position="130"/>
    </location>
</feature>
<dbReference type="GeneID" id="105681701"/>
<keyword evidence="2" id="KW-1185">Reference proteome</keyword>
<protein>
    <submittedName>
        <fullName evidence="3">Uncharacterized protein LOC105681701</fullName>
    </submittedName>
</protein>
<reference evidence="3" key="1">
    <citation type="submission" date="2025-08" db="UniProtKB">
        <authorList>
            <consortium name="RefSeq"/>
        </authorList>
    </citation>
    <scope>IDENTIFICATION</scope>
</reference>
<evidence type="ECO:0000256" key="1">
    <source>
        <dbReference type="SAM" id="MobiDB-lite"/>
    </source>
</evidence>
<dbReference type="AlphaFoldDB" id="A0A6P3V4X9"/>
<evidence type="ECO:0000313" key="3">
    <source>
        <dbReference type="RefSeq" id="XP_012248262.1"/>
    </source>
</evidence>
<proteinExistence type="predicted"/>
<dbReference type="OrthoDB" id="7698238at2759"/>
<dbReference type="KEGG" id="bim:105681701"/>
<feature type="compositionally biased region" description="Basic and acidic residues" evidence="1">
    <location>
        <begin position="100"/>
        <end position="110"/>
    </location>
</feature>